<dbReference type="PANTHER" id="PTHR32552:SF81">
    <property type="entry name" value="TONB-DEPENDENT OUTER MEMBRANE RECEPTOR"/>
    <property type="match status" value="1"/>
</dbReference>
<comment type="similarity">
    <text evidence="11 12">Belongs to the TonB-dependent receptor family.</text>
</comment>
<evidence type="ECO:0000256" key="7">
    <source>
        <dbReference type="ARBA" id="ARBA00023065"/>
    </source>
</evidence>
<reference evidence="16" key="1">
    <citation type="submission" date="2020-03" db="EMBL/GenBank/DDBJ databases">
        <authorList>
            <person name="Guo F."/>
        </authorList>
    </citation>
    <scope>NUCLEOTIDE SEQUENCE</scope>
    <source>
        <strain evidence="16">JCM 30134</strain>
    </source>
</reference>
<dbReference type="InterPro" id="IPR012910">
    <property type="entry name" value="Plug_dom"/>
</dbReference>
<evidence type="ECO:0000256" key="3">
    <source>
        <dbReference type="ARBA" id="ARBA00022452"/>
    </source>
</evidence>
<dbReference type="InterPro" id="IPR036942">
    <property type="entry name" value="Beta-barrel_TonB_sf"/>
</dbReference>
<proteinExistence type="inferred from homology"/>
<evidence type="ECO:0000256" key="8">
    <source>
        <dbReference type="ARBA" id="ARBA00023077"/>
    </source>
</evidence>
<gene>
    <name evidence="16" type="ORF">G8770_20665</name>
</gene>
<evidence type="ECO:0000256" key="10">
    <source>
        <dbReference type="ARBA" id="ARBA00023237"/>
    </source>
</evidence>
<name>A0A9E5T4F8_9GAMM</name>
<dbReference type="AlphaFoldDB" id="A0A9E5T4F8"/>
<dbReference type="SUPFAM" id="SSF56935">
    <property type="entry name" value="Porins"/>
    <property type="match status" value="1"/>
</dbReference>
<evidence type="ECO:0000256" key="5">
    <source>
        <dbReference type="ARBA" id="ARBA00022692"/>
    </source>
</evidence>
<dbReference type="Proteomes" id="UP000787472">
    <property type="component" value="Unassembled WGS sequence"/>
</dbReference>
<evidence type="ECO:0000256" key="9">
    <source>
        <dbReference type="ARBA" id="ARBA00023136"/>
    </source>
</evidence>
<feature type="chain" id="PRO_5039722621" evidence="13">
    <location>
        <begin position="26"/>
        <end position="842"/>
    </location>
</feature>
<dbReference type="GO" id="GO:0006826">
    <property type="term" value="P:iron ion transport"/>
    <property type="evidence" value="ECO:0007669"/>
    <property type="project" value="UniProtKB-KW"/>
</dbReference>
<keyword evidence="4" id="KW-0410">Iron transport</keyword>
<organism evidence="16 17">
    <name type="scientific">Pseudomaricurvus hydrocarbonicus</name>
    <dbReference type="NCBI Taxonomy" id="1470433"/>
    <lineage>
        <taxon>Bacteria</taxon>
        <taxon>Pseudomonadati</taxon>
        <taxon>Pseudomonadota</taxon>
        <taxon>Gammaproteobacteria</taxon>
        <taxon>Cellvibrionales</taxon>
        <taxon>Cellvibrionaceae</taxon>
        <taxon>Pseudomaricurvus</taxon>
    </lineage>
</organism>
<dbReference type="InterPro" id="IPR000531">
    <property type="entry name" value="Beta-barrel_TonB"/>
</dbReference>
<evidence type="ECO:0000256" key="2">
    <source>
        <dbReference type="ARBA" id="ARBA00022448"/>
    </source>
</evidence>
<evidence type="ECO:0000256" key="12">
    <source>
        <dbReference type="RuleBase" id="RU003357"/>
    </source>
</evidence>
<comment type="subcellular location">
    <subcellularLocation>
        <location evidence="1 11">Cell outer membrane</location>
        <topology evidence="1 11">Multi-pass membrane protein</topology>
    </subcellularLocation>
</comment>
<evidence type="ECO:0000256" key="1">
    <source>
        <dbReference type="ARBA" id="ARBA00004571"/>
    </source>
</evidence>
<evidence type="ECO:0000313" key="16">
    <source>
        <dbReference type="EMBL" id="NHO67967.1"/>
    </source>
</evidence>
<dbReference type="Pfam" id="PF07715">
    <property type="entry name" value="Plug"/>
    <property type="match status" value="1"/>
</dbReference>
<evidence type="ECO:0000256" key="4">
    <source>
        <dbReference type="ARBA" id="ARBA00022496"/>
    </source>
</evidence>
<evidence type="ECO:0000256" key="13">
    <source>
        <dbReference type="SAM" id="SignalP"/>
    </source>
</evidence>
<feature type="domain" description="TonB-dependent receptor plug" evidence="15">
    <location>
        <begin position="50"/>
        <end position="157"/>
    </location>
</feature>
<evidence type="ECO:0000313" key="17">
    <source>
        <dbReference type="Proteomes" id="UP000787472"/>
    </source>
</evidence>
<sequence length="842" mass="91132">MYFQPTKLALAISFIAATHAISGMAQDTTQNNREIEEVTVYAQKRAQSILEVPVSVASYGGDALEQAQVRDLSDLQQVAPSLVFNSSSGATQSIMTIRGIGTAGQNSGLEQSVGVFIDGVYRGRPGSALSDFVDIEAVEVLRGPQGTLFGRNTSAGVISVRSKKPSYEANGHVSLSGGDYGYKQIKAGVTGPLIADTLAYRLSATWQERDGYVENAVTGEDYNDKNRSTVRGQILWDISDGTSLRVMADYTETDEVCCAPVPVFYGPATLGLIANPSPFGENLNIGAPVQAFTPGEYVSPELNFAGGYPDIGDYKTDRNDSSPGDDSFIDGGFSAEFNTDLTESLSLTAIAAHRFFETQPFGDIDMTAADIWSGGRGQDITENSFELRLSHTGERLDWTAGAFYFDQDIDAEGRYTWGEQGAAYLSNVGLARLLGVEFVGLGDAVGQMLGTGLVNFGADGLEVNPAIAGTGTHEEVSYNSESLAFFGQATWNITEALSWTLGVRYSEEEKEADYVVASDDPFSQVDLLAISQSLFNSLRPLQVHIPVQATSDDYDDDDVSVATSLNFELSDSLSVYGRYAQGYKAGGLNLNGTIGQTPGNPVANLDTLQFDPEDTESYEVGVKSFLFDRTLQLNATVFYQTVTDFQVNSFDGVGFTLQNAGEIEGQGLEIDYSWNPTENWIISGGLVLQDIEYADFKTGSTTIAQQEAAGLQARAEGVVPPQDLTGETPNFVSDVTYAGSVTYLHELNSDLMLKLGTSYRYRSDYTTGQDNDSFTENDDYWIWNANVTLAAMDESWAIELWGKNLTDEEVINIGFDTPLQTGSLSAYMEAPMTWGLTGRLNF</sequence>
<accession>A0A9E5T4F8</accession>
<feature type="signal peptide" evidence="13">
    <location>
        <begin position="1"/>
        <end position="25"/>
    </location>
</feature>
<keyword evidence="2 11" id="KW-0813">Transport</keyword>
<evidence type="ECO:0000256" key="11">
    <source>
        <dbReference type="PROSITE-ProRule" id="PRU01360"/>
    </source>
</evidence>
<evidence type="ECO:0000259" key="14">
    <source>
        <dbReference type="Pfam" id="PF00593"/>
    </source>
</evidence>
<comment type="caution">
    <text evidence="16">The sequence shown here is derived from an EMBL/GenBank/DDBJ whole genome shotgun (WGS) entry which is preliminary data.</text>
</comment>
<dbReference type="RefSeq" id="WP_167191523.1">
    <property type="nucleotide sequence ID" value="NZ_JAAONZ010000022.1"/>
</dbReference>
<keyword evidence="9 11" id="KW-0472">Membrane</keyword>
<feature type="domain" description="TonB-dependent receptor-like beta-barrel" evidence="14">
    <location>
        <begin position="371"/>
        <end position="805"/>
    </location>
</feature>
<dbReference type="InterPro" id="IPR039426">
    <property type="entry name" value="TonB-dep_rcpt-like"/>
</dbReference>
<keyword evidence="16" id="KW-0675">Receptor</keyword>
<evidence type="ECO:0000259" key="15">
    <source>
        <dbReference type="Pfam" id="PF07715"/>
    </source>
</evidence>
<keyword evidence="7" id="KW-0406">Ion transport</keyword>
<keyword evidence="13" id="KW-0732">Signal</keyword>
<protein>
    <submittedName>
        <fullName evidence="16">TonB-dependent receptor</fullName>
    </submittedName>
</protein>
<keyword evidence="6" id="KW-0408">Iron</keyword>
<dbReference type="Pfam" id="PF00593">
    <property type="entry name" value="TonB_dep_Rec_b-barrel"/>
    <property type="match status" value="1"/>
</dbReference>
<keyword evidence="17" id="KW-1185">Reference proteome</keyword>
<keyword evidence="5 11" id="KW-0812">Transmembrane</keyword>
<keyword evidence="8 12" id="KW-0798">TonB box</keyword>
<keyword evidence="3 11" id="KW-1134">Transmembrane beta strand</keyword>
<dbReference type="GO" id="GO:0009279">
    <property type="term" value="C:cell outer membrane"/>
    <property type="evidence" value="ECO:0007669"/>
    <property type="project" value="UniProtKB-SubCell"/>
</dbReference>
<dbReference type="EMBL" id="JAAONZ010000022">
    <property type="protein sequence ID" value="NHO67967.1"/>
    <property type="molecule type" value="Genomic_DNA"/>
</dbReference>
<dbReference type="PANTHER" id="PTHR32552">
    <property type="entry name" value="FERRICHROME IRON RECEPTOR-RELATED"/>
    <property type="match status" value="1"/>
</dbReference>
<evidence type="ECO:0000256" key="6">
    <source>
        <dbReference type="ARBA" id="ARBA00023004"/>
    </source>
</evidence>
<dbReference type="Gene3D" id="2.40.170.20">
    <property type="entry name" value="TonB-dependent receptor, beta-barrel domain"/>
    <property type="match status" value="2"/>
</dbReference>
<dbReference type="PROSITE" id="PS52016">
    <property type="entry name" value="TONB_DEPENDENT_REC_3"/>
    <property type="match status" value="1"/>
</dbReference>
<keyword evidence="10 11" id="KW-0998">Cell outer membrane</keyword>